<dbReference type="InterPro" id="IPR018060">
    <property type="entry name" value="HTH_AraC"/>
</dbReference>
<organism evidence="5 6">
    <name type="scientific">Winogradskyella epiphytica</name>
    <dbReference type="NCBI Taxonomy" id="262005"/>
    <lineage>
        <taxon>Bacteria</taxon>
        <taxon>Pseudomonadati</taxon>
        <taxon>Bacteroidota</taxon>
        <taxon>Flavobacteriia</taxon>
        <taxon>Flavobacteriales</taxon>
        <taxon>Flavobacteriaceae</taxon>
        <taxon>Winogradskyella</taxon>
    </lineage>
</organism>
<comment type="caution">
    <text evidence="5">The sequence shown here is derived from an EMBL/GenBank/DDBJ whole genome shotgun (WGS) entry which is preliminary data.</text>
</comment>
<evidence type="ECO:0000256" key="3">
    <source>
        <dbReference type="ARBA" id="ARBA00023163"/>
    </source>
</evidence>
<accession>A0A2V4XQ28</accession>
<dbReference type="InterPro" id="IPR053142">
    <property type="entry name" value="PchR_regulatory_protein"/>
</dbReference>
<dbReference type="GO" id="GO:0003700">
    <property type="term" value="F:DNA-binding transcription factor activity"/>
    <property type="evidence" value="ECO:0007669"/>
    <property type="project" value="InterPro"/>
</dbReference>
<dbReference type="SUPFAM" id="SSF46689">
    <property type="entry name" value="Homeodomain-like"/>
    <property type="match status" value="1"/>
</dbReference>
<dbReference type="OrthoDB" id="2666928at2"/>
<keyword evidence="3" id="KW-0804">Transcription</keyword>
<sequence>MKTIEIKAENITSMFNTLTNEVGGTFTSNRQEVELSIDNDFGKGFIRGMELERNTVYIEFDVKFKHDVTFKVESVKRSVVNFLYCAKGELSHSFSEHGGAKKVETFQTGIASNITSEENYISFYKDVYVHSAIISVNTSKESSKEFGINNMVSDLFVMDRTDNYSYVGSYNLKIAESINQLKAIKQEGVVRTLLTQGLVNLILAMEIEQHKLDVIDAQNPKGSLTSFELKQVKELSDYINNYPETNFSVTELCSKISLSPSKVQEGFKLMHGKTLNSYIRFVRVRKSEELIKTTDLNISEIVYSLGFSSRSYFSRIFKEQYNCSPIEYKQNNRLAATA</sequence>
<dbReference type="PROSITE" id="PS01124">
    <property type="entry name" value="HTH_ARAC_FAMILY_2"/>
    <property type="match status" value="1"/>
</dbReference>
<proteinExistence type="predicted"/>
<dbReference type="PANTHER" id="PTHR47893">
    <property type="entry name" value="REGULATORY PROTEIN PCHR"/>
    <property type="match status" value="1"/>
</dbReference>
<dbReference type="PANTHER" id="PTHR47893:SF1">
    <property type="entry name" value="REGULATORY PROTEIN PCHR"/>
    <property type="match status" value="1"/>
</dbReference>
<keyword evidence="6" id="KW-1185">Reference proteome</keyword>
<protein>
    <submittedName>
        <fullName evidence="5">AraC family transcriptional regulator</fullName>
    </submittedName>
</protein>
<dbReference type="AlphaFoldDB" id="A0A2V4XQ28"/>
<evidence type="ECO:0000259" key="4">
    <source>
        <dbReference type="PROSITE" id="PS01124"/>
    </source>
</evidence>
<reference evidence="5 6" key="1">
    <citation type="submission" date="2018-06" db="EMBL/GenBank/DDBJ databases">
        <title>Genomic Encyclopedia of Type Strains, Phase III (KMG-III): the genomes of soil and plant-associated and newly described type strains.</title>
        <authorList>
            <person name="Whitman W."/>
        </authorList>
    </citation>
    <scope>NUCLEOTIDE SEQUENCE [LARGE SCALE GENOMIC DNA]</scope>
    <source>
        <strain evidence="5 6">CECT 7945</strain>
    </source>
</reference>
<evidence type="ECO:0000313" key="6">
    <source>
        <dbReference type="Proteomes" id="UP000248054"/>
    </source>
</evidence>
<dbReference type="RefSeq" id="WP_110476452.1">
    <property type="nucleotide sequence ID" value="NZ_BMWQ01000010.1"/>
</dbReference>
<dbReference type="InterPro" id="IPR009057">
    <property type="entry name" value="Homeodomain-like_sf"/>
</dbReference>
<keyword evidence="1" id="KW-0805">Transcription regulation</keyword>
<name>A0A2V4XQ28_9FLAO</name>
<dbReference type="GO" id="GO:0043565">
    <property type="term" value="F:sequence-specific DNA binding"/>
    <property type="evidence" value="ECO:0007669"/>
    <property type="project" value="InterPro"/>
</dbReference>
<evidence type="ECO:0000256" key="1">
    <source>
        <dbReference type="ARBA" id="ARBA00023015"/>
    </source>
</evidence>
<dbReference type="PRINTS" id="PR00032">
    <property type="entry name" value="HTHARAC"/>
</dbReference>
<feature type="domain" description="HTH araC/xylS-type" evidence="4">
    <location>
        <begin position="233"/>
        <end position="331"/>
    </location>
</feature>
<gene>
    <name evidence="5" type="ORF">DFQ11_10917</name>
</gene>
<evidence type="ECO:0000313" key="5">
    <source>
        <dbReference type="EMBL" id="PYE79632.1"/>
    </source>
</evidence>
<dbReference type="Proteomes" id="UP000248054">
    <property type="component" value="Unassembled WGS sequence"/>
</dbReference>
<dbReference type="Pfam" id="PF12833">
    <property type="entry name" value="HTH_18"/>
    <property type="match status" value="1"/>
</dbReference>
<dbReference type="Gene3D" id="1.10.10.60">
    <property type="entry name" value="Homeodomain-like"/>
    <property type="match status" value="1"/>
</dbReference>
<evidence type="ECO:0000256" key="2">
    <source>
        <dbReference type="ARBA" id="ARBA00023125"/>
    </source>
</evidence>
<dbReference type="EMBL" id="QJTD01000009">
    <property type="protein sequence ID" value="PYE79632.1"/>
    <property type="molecule type" value="Genomic_DNA"/>
</dbReference>
<dbReference type="InterPro" id="IPR020449">
    <property type="entry name" value="Tscrpt_reg_AraC-type_HTH"/>
</dbReference>
<keyword evidence="2" id="KW-0238">DNA-binding</keyword>
<dbReference type="SMART" id="SM00342">
    <property type="entry name" value="HTH_ARAC"/>
    <property type="match status" value="1"/>
</dbReference>